<dbReference type="SUPFAM" id="SSF47473">
    <property type="entry name" value="EF-hand"/>
    <property type="match status" value="1"/>
</dbReference>
<dbReference type="InterPro" id="IPR011992">
    <property type="entry name" value="EF-hand-dom_pair"/>
</dbReference>
<proteinExistence type="predicted"/>
<evidence type="ECO:0000313" key="4">
    <source>
        <dbReference type="Proteomes" id="UP000018542"/>
    </source>
</evidence>
<accession>V5SD58</accession>
<dbReference type="PROSITE" id="PS50222">
    <property type="entry name" value="EF_HAND_2"/>
    <property type="match status" value="1"/>
</dbReference>
<dbReference type="KEGG" id="hni:W911_10975"/>
<dbReference type="HOGENOM" id="CLU_2355916_0_0_5"/>
<dbReference type="Gene3D" id="1.10.238.10">
    <property type="entry name" value="EF-hand"/>
    <property type="match status" value="1"/>
</dbReference>
<dbReference type="RefSeq" id="WP_023787545.1">
    <property type="nucleotide sequence ID" value="NC_022997.1"/>
</dbReference>
<keyword evidence="1" id="KW-0732">Signal</keyword>
<keyword evidence="4" id="KW-1185">Reference proteome</keyword>
<evidence type="ECO:0000256" key="1">
    <source>
        <dbReference type="SAM" id="SignalP"/>
    </source>
</evidence>
<dbReference type="AlphaFoldDB" id="V5SD58"/>
<reference evidence="3 4" key="1">
    <citation type="journal article" date="2014" name="Genome Announc.">
        <title>Complete Genome Sequence of Hyphomicrobium nitrativorans Strain NL23, a Denitrifying Bacterium Isolated from Biofilm of a Methanol-Fed Denitrification System Treating Seawater at the Montreal Biodome.</title>
        <authorList>
            <person name="Martineau C."/>
            <person name="Villeneuve C."/>
            <person name="Mauffrey F."/>
            <person name="Villemur R."/>
        </authorList>
    </citation>
    <scope>NUCLEOTIDE SEQUENCE [LARGE SCALE GENOMIC DNA]</scope>
    <source>
        <strain evidence="3">NL23</strain>
    </source>
</reference>
<evidence type="ECO:0000313" key="3">
    <source>
        <dbReference type="EMBL" id="AHB48801.1"/>
    </source>
</evidence>
<feature type="chain" id="PRO_5004741587" evidence="1">
    <location>
        <begin position="22"/>
        <end position="96"/>
    </location>
</feature>
<dbReference type="Proteomes" id="UP000018542">
    <property type="component" value="Chromosome"/>
</dbReference>
<sequence length="96" mass="10575">MKFFHSCVMMAALAAPAIAHGASLEPPADFDEAAWQAEWDAHDTDRDGRLSREEAVAGNPNVAEIFDEIDANGDGYISPEEDKAMLWRAQQKDALR</sequence>
<organism evidence="3 4">
    <name type="scientific">Hyphomicrobium nitrativorans NL23</name>
    <dbReference type="NCBI Taxonomy" id="1029756"/>
    <lineage>
        <taxon>Bacteria</taxon>
        <taxon>Pseudomonadati</taxon>
        <taxon>Pseudomonadota</taxon>
        <taxon>Alphaproteobacteria</taxon>
        <taxon>Hyphomicrobiales</taxon>
        <taxon>Hyphomicrobiaceae</taxon>
        <taxon>Hyphomicrobium</taxon>
    </lineage>
</organism>
<dbReference type="InterPro" id="IPR002048">
    <property type="entry name" value="EF_hand_dom"/>
</dbReference>
<feature type="signal peptide" evidence="1">
    <location>
        <begin position="1"/>
        <end position="21"/>
    </location>
</feature>
<dbReference type="GO" id="GO:0005509">
    <property type="term" value="F:calcium ion binding"/>
    <property type="evidence" value="ECO:0007669"/>
    <property type="project" value="InterPro"/>
</dbReference>
<evidence type="ECO:0000259" key="2">
    <source>
        <dbReference type="PROSITE" id="PS50222"/>
    </source>
</evidence>
<dbReference type="OrthoDB" id="5470953at2"/>
<gene>
    <name evidence="3" type="ORF">W911_10975</name>
</gene>
<dbReference type="Pfam" id="PF13202">
    <property type="entry name" value="EF-hand_5"/>
    <property type="match status" value="2"/>
</dbReference>
<protein>
    <submittedName>
        <fullName evidence="3">Calcium-binding EF-hand protein</fullName>
    </submittedName>
</protein>
<name>V5SD58_9HYPH</name>
<dbReference type="PATRIC" id="fig|1029756.8.peg.2282"/>
<dbReference type="EMBL" id="CP006912">
    <property type="protein sequence ID" value="AHB48801.1"/>
    <property type="molecule type" value="Genomic_DNA"/>
</dbReference>
<feature type="domain" description="EF-hand" evidence="2">
    <location>
        <begin position="57"/>
        <end position="92"/>
    </location>
</feature>